<evidence type="ECO:0000256" key="1">
    <source>
        <dbReference type="SAM" id="MobiDB-lite"/>
    </source>
</evidence>
<evidence type="ECO:0000313" key="3">
    <source>
        <dbReference type="Proteomes" id="UP000075885"/>
    </source>
</evidence>
<feature type="compositionally biased region" description="Polar residues" evidence="1">
    <location>
        <begin position="558"/>
        <end position="568"/>
    </location>
</feature>
<feature type="region of interest" description="Disordered" evidence="1">
    <location>
        <begin position="581"/>
        <end position="649"/>
    </location>
</feature>
<feature type="region of interest" description="Disordered" evidence="1">
    <location>
        <begin position="382"/>
        <end position="403"/>
    </location>
</feature>
<sequence>MGSNQQHWELIKMEQVEDTDTNEFGLQIELEHQLMDLGTVLLGNDVPNVMNFGVGGSNTTGNPLSPSISPSFFDAKMPPDQKPQIRHDCMWAGVCVDQSHPEKNSSGCGDCARKSRLQQQQPGATARNLNRVPSKDVPKSGELSPTADAGIEQNKSETIGANVLVNRPLSLPPNSVGGFKATATNPNSLLTPFKAAQSLAQIPAGSSLLIKRQQQQQQQQLQQLQLQQQIQQKQQQLCHQQQQFPSVMFNQNVRQLPLSPSFSEGVTSTIEAGVSEAMGVEQNVRVVRVPHQPRGSFLAAREQEARSVAAQNHARPDTPLSLDDDPLEFKHNLDLARYQHHLHQHQQTQRTPNSSAPCGGELSGGAHAACSKECSWSSLELSHQLVSPSTADRKRRQQYEQRRRIGTARGWISDDDEVDDEDVEDELKQLELDDTTFDKTLGLGQAVNRRGTSCSNVSSWEDDDEDDEEEDEEEDDDEEDEDEVESDDDVGPEEMDEDEEKNANNGSMYGGRNRLRNARHRYHSQHKNLPRHRRETARATSRPYNVEAHKNGKKQKKQPNTNLLANGSSNTLIVVPGASVKSSIHGTKTGSSFTGSSGGMNTTLAGSGSQQTGSNNSSAYQATHFGDHSYTRPKGGYNMNELGVQTPSD</sequence>
<dbReference type="EnsemblMetazoa" id="AEPI010842-RA">
    <property type="protein sequence ID" value="AEPI010842-PA"/>
    <property type="gene ID" value="AEPI010842"/>
</dbReference>
<name>A0A182PV55_9DIPT</name>
<proteinExistence type="predicted"/>
<feature type="region of interest" description="Disordered" evidence="1">
    <location>
        <begin position="449"/>
        <end position="568"/>
    </location>
</feature>
<dbReference type="AlphaFoldDB" id="A0A182PV55"/>
<keyword evidence="3" id="KW-1185">Reference proteome</keyword>
<dbReference type="VEuPathDB" id="VectorBase:AEPI010842"/>
<protein>
    <submittedName>
        <fullName evidence="2">Uncharacterized protein</fullName>
    </submittedName>
</protein>
<accession>A0A182PV55</accession>
<feature type="compositionally biased region" description="Acidic residues" evidence="1">
    <location>
        <begin position="460"/>
        <end position="500"/>
    </location>
</feature>
<feature type="region of interest" description="Disordered" evidence="1">
    <location>
        <begin position="305"/>
        <end position="326"/>
    </location>
</feature>
<organism evidence="2 3">
    <name type="scientific">Anopheles epiroticus</name>
    <dbReference type="NCBI Taxonomy" id="199890"/>
    <lineage>
        <taxon>Eukaryota</taxon>
        <taxon>Metazoa</taxon>
        <taxon>Ecdysozoa</taxon>
        <taxon>Arthropoda</taxon>
        <taxon>Hexapoda</taxon>
        <taxon>Insecta</taxon>
        <taxon>Pterygota</taxon>
        <taxon>Neoptera</taxon>
        <taxon>Endopterygota</taxon>
        <taxon>Diptera</taxon>
        <taxon>Nematocera</taxon>
        <taxon>Culicoidea</taxon>
        <taxon>Culicidae</taxon>
        <taxon>Anophelinae</taxon>
        <taxon>Anopheles</taxon>
    </lineage>
</organism>
<feature type="region of interest" description="Disordered" evidence="1">
    <location>
        <begin position="119"/>
        <end position="155"/>
    </location>
</feature>
<dbReference type="Proteomes" id="UP000075885">
    <property type="component" value="Unassembled WGS sequence"/>
</dbReference>
<dbReference type="STRING" id="199890.A0A182PV55"/>
<reference evidence="3" key="1">
    <citation type="submission" date="2013-03" db="EMBL/GenBank/DDBJ databases">
        <title>The Genome Sequence of Anopheles epiroticus epiroticus2.</title>
        <authorList>
            <consortium name="The Broad Institute Genomics Platform"/>
            <person name="Neafsey D.E."/>
            <person name="Howell P."/>
            <person name="Walker B."/>
            <person name="Young S.K."/>
            <person name="Zeng Q."/>
            <person name="Gargeya S."/>
            <person name="Fitzgerald M."/>
            <person name="Haas B."/>
            <person name="Abouelleil A."/>
            <person name="Allen A.W."/>
            <person name="Alvarado L."/>
            <person name="Arachchi H.M."/>
            <person name="Berlin A.M."/>
            <person name="Chapman S.B."/>
            <person name="Gainer-Dewar J."/>
            <person name="Goldberg J."/>
            <person name="Griggs A."/>
            <person name="Gujja S."/>
            <person name="Hansen M."/>
            <person name="Howarth C."/>
            <person name="Imamovic A."/>
            <person name="Ireland A."/>
            <person name="Larimer J."/>
            <person name="McCowan C."/>
            <person name="Murphy C."/>
            <person name="Pearson M."/>
            <person name="Poon T.W."/>
            <person name="Priest M."/>
            <person name="Roberts A."/>
            <person name="Saif S."/>
            <person name="Shea T."/>
            <person name="Sisk P."/>
            <person name="Sykes S."/>
            <person name="Wortman J."/>
            <person name="Nusbaum C."/>
            <person name="Birren B."/>
        </authorList>
    </citation>
    <scope>NUCLEOTIDE SEQUENCE [LARGE SCALE GENOMIC DNA]</scope>
    <source>
        <strain evidence="3">Epiroticus2</strain>
    </source>
</reference>
<feature type="region of interest" description="Disordered" evidence="1">
    <location>
        <begin position="341"/>
        <end position="364"/>
    </location>
</feature>
<feature type="compositionally biased region" description="Basic residues" evidence="1">
    <location>
        <begin position="513"/>
        <end position="535"/>
    </location>
</feature>
<feature type="compositionally biased region" description="Polar residues" evidence="1">
    <location>
        <begin position="450"/>
        <end position="459"/>
    </location>
</feature>
<reference evidence="2" key="2">
    <citation type="submission" date="2020-05" db="UniProtKB">
        <authorList>
            <consortium name="EnsemblMetazoa"/>
        </authorList>
    </citation>
    <scope>IDENTIFICATION</scope>
    <source>
        <strain evidence="2">Epiroticus2</strain>
    </source>
</reference>
<feature type="compositionally biased region" description="Low complexity" evidence="1">
    <location>
        <begin position="586"/>
        <end position="618"/>
    </location>
</feature>
<evidence type="ECO:0000313" key="2">
    <source>
        <dbReference type="EnsemblMetazoa" id="AEPI010842-PA"/>
    </source>
</evidence>